<evidence type="ECO:0000313" key="2">
    <source>
        <dbReference type="Proteomes" id="UP000215914"/>
    </source>
</evidence>
<sequence length="70" mass="7865">MLAVIPTSRGVLGYQSTEGKHIIFLYFSIIQCNTSDILSVGCDNEHNLIKIISHVIWFQSCVQNQKGLNK</sequence>
<dbReference type="EMBL" id="MNCJ02000327">
    <property type="protein sequence ID" value="KAF5778846.1"/>
    <property type="molecule type" value="Genomic_DNA"/>
</dbReference>
<dbReference type="AlphaFoldDB" id="A0A9K3HI90"/>
<proteinExistence type="predicted"/>
<dbReference type="Gramene" id="mRNA:HanXRQr2_Chr12g0552371">
    <property type="protein sequence ID" value="CDS:HanXRQr2_Chr12g0552371.1"/>
    <property type="gene ID" value="HanXRQr2_Chr12g0552371"/>
</dbReference>
<dbReference type="Proteomes" id="UP000215914">
    <property type="component" value="Unassembled WGS sequence"/>
</dbReference>
<keyword evidence="2" id="KW-1185">Reference proteome</keyword>
<name>A0A9K3HI90_HELAN</name>
<reference evidence="1" key="1">
    <citation type="journal article" date="2017" name="Nature">
        <title>The sunflower genome provides insights into oil metabolism, flowering and Asterid evolution.</title>
        <authorList>
            <person name="Badouin H."/>
            <person name="Gouzy J."/>
            <person name="Grassa C.J."/>
            <person name="Murat F."/>
            <person name="Staton S.E."/>
            <person name="Cottret L."/>
            <person name="Lelandais-Briere C."/>
            <person name="Owens G.L."/>
            <person name="Carrere S."/>
            <person name="Mayjonade B."/>
            <person name="Legrand L."/>
            <person name="Gill N."/>
            <person name="Kane N.C."/>
            <person name="Bowers J.E."/>
            <person name="Hubner S."/>
            <person name="Bellec A."/>
            <person name="Berard A."/>
            <person name="Berges H."/>
            <person name="Blanchet N."/>
            <person name="Boniface M.C."/>
            <person name="Brunel D."/>
            <person name="Catrice O."/>
            <person name="Chaidir N."/>
            <person name="Claudel C."/>
            <person name="Donnadieu C."/>
            <person name="Faraut T."/>
            <person name="Fievet G."/>
            <person name="Helmstetter N."/>
            <person name="King M."/>
            <person name="Knapp S.J."/>
            <person name="Lai Z."/>
            <person name="Le Paslier M.C."/>
            <person name="Lippi Y."/>
            <person name="Lorenzon L."/>
            <person name="Mandel J.R."/>
            <person name="Marage G."/>
            <person name="Marchand G."/>
            <person name="Marquand E."/>
            <person name="Bret-Mestries E."/>
            <person name="Morien E."/>
            <person name="Nambeesan S."/>
            <person name="Nguyen T."/>
            <person name="Pegot-Espagnet P."/>
            <person name="Pouilly N."/>
            <person name="Raftis F."/>
            <person name="Sallet E."/>
            <person name="Schiex T."/>
            <person name="Thomas J."/>
            <person name="Vandecasteele C."/>
            <person name="Vares D."/>
            <person name="Vear F."/>
            <person name="Vautrin S."/>
            <person name="Crespi M."/>
            <person name="Mangin B."/>
            <person name="Burke J.M."/>
            <person name="Salse J."/>
            <person name="Munos S."/>
            <person name="Vincourt P."/>
            <person name="Rieseberg L.H."/>
            <person name="Langlade N.B."/>
        </authorList>
    </citation>
    <scope>NUCLEOTIDE SEQUENCE</scope>
    <source>
        <tissue evidence="1">Leaves</tissue>
    </source>
</reference>
<protein>
    <submittedName>
        <fullName evidence="1">Uncharacterized protein</fullName>
    </submittedName>
</protein>
<evidence type="ECO:0000313" key="1">
    <source>
        <dbReference type="EMBL" id="KAF5778846.1"/>
    </source>
</evidence>
<comment type="caution">
    <text evidence="1">The sequence shown here is derived from an EMBL/GenBank/DDBJ whole genome shotgun (WGS) entry which is preliminary data.</text>
</comment>
<gene>
    <name evidence="1" type="ORF">HanXRQr2_Chr12g0552371</name>
</gene>
<accession>A0A9K3HI90</accession>
<organism evidence="1 2">
    <name type="scientific">Helianthus annuus</name>
    <name type="common">Common sunflower</name>
    <dbReference type="NCBI Taxonomy" id="4232"/>
    <lineage>
        <taxon>Eukaryota</taxon>
        <taxon>Viridiplantae</taxon>
        <taxon>Streptophyta</taxon>
        <taxon>Embryophyta</taxon>
        <taxon>Tracheophyta</taxon>
        <taxon>Spermatophyta</taxon>
        <taxon>Magnoliopsida</taxon>
        <taxon>eudicotyledons</taxon>
        <taxon>Gunneridae</taxon>
        <taxon>Pentapetalae</taxon>
        <taxon>asterids</taxon>
        <taxon>campanulids</taxon>
        <taxon>Asterales</taxon>
        <taxon>Asteraceae</taxon>
        <taxon>Asteroideae</taxon>
        <taxon>Heliantheae alliance</taxon>
        <taxon>Heliantheae</taxon>
        <taxon>Helianthus</taxon>
    </lineage>
</organism>
<reference evidence="1" key="2">
    <citation type="submission" date="2020-06" db="EMBL/GenBank/DDBJ databases">
        <title>Helianthus annuus Genome sequencing and assembly Release 2.</title>
        <authorList>
            <person name="Gouzy J."/>
            <person name="Langlade N."/>
            <person name="Munos S."/>
        </authorList>
    </citation>
    <scope>NUCLEOTIDE SEQUENCE</scope>
    <source>
        <tissue evidence="1">Leaves</tissue>
    </source>
</reference>